<proteinExistence type="predicted"/>
<sequence>MQARNVIGSALLAAGMLMAGGGGATAEAAESHSITTSGDAQQDRAGQDFEYTYYSEPAKWNVIGGQGRSSGAWFRWGSTSSYYDYTSDTGF</sequence>
<dbReference type="EMBL" id="CP071090">
    <property type="protein sequence ID" value="QSQ26773.1"/>
    <property type="molecule type" value="Genomic_DNA"/>
</dbReference>
<evidence type="ECO:0000313" key="2">
    <source>
        <dbReference type="EMBL" id="QSQ26773.1"/>
    </source>
</evidence>
<keyword evidence="1" id="KW-0732">Signal</keyword>
<keyword evidence="3" id="KW-1185">Reference proteome</keyword>
<protein>
    <recommendedName>
        <fullName evidence="4">Lactococcin 972 family bacteriocin</fullName>
    </recommendedName>
</protein>
<dbReference type="RefSeq" id="WP_206728315.1">
    <property type="nucleotide sequence ID" value="NZ_CP071090.1"/>
</dbReference>
<feature type="signal peptide" evidence="1">
    <location>
        <begin position="1"/>
        <end position="26"/>
    </location>
</feature>
<evidence type="ECO:0000256" key="1">
    <source>
        <dbReference type="SAM" id="SignalP"/>
    </source>
</evidence>
<reference evidence="2 3" key="1">
    <citation type="submission" date="2021-02" db="EMBL/GenBank/DDBJ databases">
        <title>De Novo genome assembly of isolated myxobacteria.</title>
        <authorList>
            <person name="Stevens D.C."/>
        </authorList>
    </citation>
    <scope>NUCLEOTIDE SEQUENCE [LARGE SCALE GENOMIC DNA]</scope>
    <source>
        <strain evidence="3">SCPEA02</strain>
    </source>
</reference>
<evidence type="ECO:0000313" key="3">
    <source>
        <dbReference type="Proteomes" id="UP000662747"/>
    </source>
</evidence>
<name>A0ABX7P8L1_9BACT</name>
<accession>A0ABX7P8L1</accession>
<organism evidence="2 3">
    <name type="scientific">Pyxidicoccus parkwayensis</name>
    <dbReference type="NCBI Taxonomy" id="2813578"/>
    <lineage>
        <taxon>Bacteria</taxon>
        <taxon>Pseudomonadati</taxon>
        <taxon>Myxococcota</taxon>
        <taxon>Myxococcia</taxon>
        <taxon>Myxococcales</taxon>
        <taxon>Cystobacterineae</taxon>
        <taxon>Myxococcaceae</taxon>
        <taxon>Pyxidicoccus</taxon>
    </lineage>
</organism>
<evidence type="ECO:0008006" key="4">
    <source>
        <dbReference type="Google" id="ProtNLM"/>
    </source>
</evidence>
<dbReference type="Proteomes" id="UP000662747">
    <property type="component" value="Chromosome"/>
</dbReference>
<gene>
    <name evidence="2" type="ORF">JY651_18415</name>
</gene>
<feature type="chain" id="PRO_5045541057" description="Lactococcin 972 family bacteriocin" evidence="1">
    <location>
        <begin position="27"/>
        <end position="91"/>
    </location>
</feature>